<name>A0AAN6UTV5_9PEZI</name>
<dbReference type="GO" id="GO:0005634">
    <property type="term" value="C:nucleus"/>
    <property type="evidence" value="ECO:0007669"/>
    <property type="project" value="UniProtKB-SubCell"/>
</dbReference>
<evidence type="ECO:0000313" key="8">
    <source>
        <dbReference type="Proteomes" id="UP001304895"/>
    </source>
</evidence>
<feature type="region of interest" description="Disordered" evidence="5">
    <location>
        <begin position="443"/>
        <end position="471"/>
    </location>
</feature>
<dbReference type="InterPro" id="IPR013882">
    <property type="entry name" value="Ctp1_C"/>
</dbReference>
<dbReference type="Proteomes" id="UP001304895">
    <property type="component" value="Unassembled WGS sequence"/>
</dbReference>
<reference evidence="7" key="1">
    <citation type="journal article" date="2023" name="Mol. Phylogenet. Evol.">
        <title>Genome-scale phylogeny and comparative genomics of the fungal order Sordariales.</title>
        <authorList>
            <person name="Hensen N."/>
            <person name="Bonometti L."/>
            <person name="Westerberg I."/>
            <person name="Brannstrom I.O."/>
            <person name="Guillou S."/>
            <person name="Cros-Aarteil S."/>
            <person name="Calhoun S."/>
            <person name="Haridas S."/>
            <person name="Kuo A."/>
            <person name="Mondo S."/>
            <person name="Pangilinan J."/>
            <person name="Riley R."/>
            <person name="LaButti K."/>
            <person name="Andreopoulos B."/>
            <person name="Lipzen A."/>
            <person name="Chen C."/>
            <person name="Yan M."/>
            <person name="Daum C."/>
            <person name="Ng V."/>
            <person name="Clum A."/>
            <person name="Steindorff A."/>
            <person name="Ohm R.A."/>
            <person name="Martin F."/>
            <person name="Silar P."/>
            <person name="Natvig D.O."/>
            <person name="Lalanne C."/>
            <person name="Gautier V."/>
            <person name="Ament-Velasquez S.L."/>
            <person name="Kruys A."/>
            <person name="Hutchinson M.I."/>
            <person name="Powell A.J."/>
            <person name="Barry K."/>
            <person name="Miller A.N."/>
            <person name="Grigoriev I.V."/>
            <person name="Debuchy R."/>
            <person name="Gladieux P."/>
            <person name="Hiltunen Thoren M."/>
            <person name="Johannesson H."/>
        </authorList>
    </citation>
    <scope>NUCLEOTIDE SEQUENCE</scope>
    <source>
        <strain evidence="7">CBS 123565</strain>
    </source>
</reference>
<feature type="compositionally biased region" description="Polar residues" evidence="5">
    <location>
        <begin position="389"/>
        <end position="399"/>
    </location>
</feature>
<evidence type="ECO:0000256" key="2">
    <source>
        <dbReference type="ARBA" id="ARBA00022763"/>
    </source>
</evidence>
<feature type="region of interest" description="Disordered" evidence="5">
    <location>
        <begin position="320"/>
        <end position="342"/>
    </location>
</feature>
<evidence type="ECO:0000256" key="1">
    <source>
        <dbReference type="ARBA" id="ARBA00004123"/>
    </source>
</evidence>
<gene>
    <name evidence="7" type="ORF">BT67DRAFT_368969</name>
</gene>
<keyword evidence="8" id="KW-1185">Reference proteome</keyword>
<feature type="region of interest" description="Disordered" evidence="5">
    <location>
        <begin position="355"/>
        <end position="400"/>
    </location>
</feature>
<dbReference type="AlphaFoldDB" id="A0AAN6UTV5"/>
<keyword evidence="3" id="KW-0539">Nucleus</keyword>
<sequence length="699" mass="77294">MDFWSHTGRPKLIAALERACDAVQEDLAAGFRQSKDAVAKADRLEKENRALRRELEALRKKHIPAASDNGPCTARPAFAEIPTNSKARGPLKAGHAEKLNSENEYSKLRKLNAAMAMRYKELQRVARKYRGSRDDWQKYAISVEGKVKRLEKKLQPPQGTGGLPATPSTACKPAPAGIDKNNPVSGRKAIGSSAMPNPESDTGPGMPEDAARQSTGHRGASPTRATTMPQFRVDEETDDEAEQAYVLPLIPPDMAAGPVTTIKEEPSSDCPVIVSERSLRKRKHTVDDPGTSGRPRRIKGEHSISSDPVEIATFCPHESIDLDEDQDGMPTPRKQPLRENRALTPREDKVPLELLHTGTRPGNGVDDTTTPILGTTPGRPTPAGLSTHKPGTSNRGSRLSTRREWNLNSAIADIAEDTFEEFHSPIPAGDGVMATHLTPTRGRLHSLLHNGSPAKKDAVLRPTPQGRDNRISRLDGDVFEEVELSPVPEQRRGMLAKASPAVKAKPSSVTPRNNQDKSKPPTPSRLRDRPLADLRPEDFKVNSKSNNGYKHAFDEVVRGKGDRAELAGCIDPQCCGKKFRAMAESELSAGGPGILSRMADTKMLEDYMGGEAYRLVAMTREERQATWLKAKTQDLADRYGRHRHRFARRPSPPGYWNPDFPSTQEIETRKAEAEKMERDMVEERWREAMRGGRWAFKDE</sequence>
<evidence type="ECO:0000256" key="3">
    <source>
        <dbReference type="ARBA" id="ARBA00023242"/>
    </source>
</evidence>
<comment type="caution">
    <text evidence="7">The sequence shown here is derived from an EMBL/GenBank/DDBJ whole genome shotgun (WGS) entry which is preliminary data.</text>
</comment>
<evidence type="ECO:0000313" key="7">
    <source>
        <dbReference type="EMBL" id="KAK4138899.1"/>
    </source>
</evidence>
<evidence type="ECO:0000259" key="6">
    <source>
        <dbReference type="Pfam" id="PF08573"/>
    </source>
</evidence>
<evidence type="ECO:0000256" key="5">
    <source>
        <dbReference type="SAM" id="MobiDB-lite"/>
    </source>
</evidence>
<feature type="coiled-coil region" evidence="4">
    <location>
        <begin position="34"/>
        <end position="61"/>
    </location>
</feature>
<dbReference type="GO" id="GO:0010792">
    <property type="term" value="P:DNA double-strand break processing involved in repair via single-strand annealing"/>
    <property type="evidence" value="ECO:0007669"/>
    <property type="project" value="TreeGrafter"/>
</dbReference>
<evidence type="ECO:0000256" key="4">
    <source>
        <dbReference type="SAM" id="Coils"/>
    </source>
</evidence>
<accession>A0AAN6UTV5</accession>
<keyword evidence="2" id="KW-0227">DNA damage</keyword>
<dbReference type="EMBL" id="MU853401">
    <property type="protein sequence ID" value="KAK4138899.1"/>
    <property type="molecule type" value="Genomic_DNA"/>
</dbReference>
<dbReference type="PANTHER" id="PTHR15107">
    <property type="entry name" value="RETINOBLASTOMA BINDING PROTEIN 8"/>
    <property type="match status" value="1"/>
</dbReference>
<dbReference type="Pfam" id="PF08573">
    <property type="entry name" value="SAE2"/>
    <property type="match status" value="1"/>
</dbReference>
<feature type="region of interest" description="Disordered" evidence="5">
    <location>
        <begin position="281"/>
        <end position="301"/>
    </location>
</feature>
<feature type="domain" description="DNA endonuclease activator Ctp1 C-terminal" evidence="6">
    <location>
        <begin position="552"/>
        <end position="665"/>
    </location>
</feature>
<feature type="compositionally biased region" description="Low complexity" evidence="5">
    <location>
        <begin position="496"/>
        <end position="509"/>
    </location>
</feature>
<feature type="region of interest" description="Disordered" evidence="5">
    <location>
        <begin position="66"/>
        <end position="96"/>
    </location>
</feature>
<protein>
    <submittedName>
        <fullName evidence="7">SAE2-domain-containing protein</fullName>
    </submittedName>
</protein>
<dbReference type="InterPro" id="IPR033316">
    <property type="entry name" value="RBBP8-like"/>
</dbReference>
<dbReference type="PANTHER" id="PTHR15107:SF0">
    <property type="entry name" value="DNA ENDONUCLEASE ACTIVATOR CTP1 C-TERMINAL DOMAIN-CONTAINING PROTEIN"/>
    <property type="match status" value="1"/>
</dbReference>
<dbReference type="GO" id="GO:0003684">
    <property type="term" value="F:damaged DNA binding"/>
    <property type="evidence" value="ECO:0007669"/>
    <property type="project" value="TreeGrafter"/>
</dbReference>
<comment type="subcellular location">
    <subcellularLocation>
        <location evidence="1">Nucleus</location>
    </subcellularLocation>
</comment>
<organism evidence="7 8">
    <name type="scientific">Trichocladium antarcticum</name>
    <dbReference type="NCBI Taxonomy" id="1450529"/>
    <lineage>
        <taxon>Eukaryota</taxon>
        <taxon>Fungi</taxon>
        <taxon>Dikarya</taxon>
        <taxon>Ascomycota</taxon>
        <taxon>Pezizomycotina</taxon>
        <taxon>Sordariomycetes</taxon>
        <taxon>Sordariomycetidae</taxon>
        <taxon>Sordariales</taxon>
        <taxon>Chaetomiaceae</taxon>
        <taxon>Trichocladium</taxon>
    </lineage>
</organism>
<keyword evidence="4" id="KW-0175">Coiled coil</keyword>
<feature type="compositionally biased region" description="Basic and acidic residues" evidence="5">
    <location>
        <begin position="514"/>
        <end position="541"/>
    </location>
</feature>
<feature type="region of interest" description="Disordered" evidence="5">
    <location>
        <begin position="150"/>
        <end position="240"/>
    </location>
</feature>
<feature type="region of interest" description="Disordered" evidence="5">
    <location>
        <begin position="485"/>
        <end position="544"/>
    </location>
</feature>
<proteinExistence type="predicted"/>
<reference evidence="7" key="2">
    <citation type="submission" date="2023-05" db="EMBL/GenBank/DDBJ databases">
        <authorList>
            <consortium name="Lawrence Berkeley National Laboratory"/>
            <person name="Steindorff A."/>
            <person name="Hensen N."/>
            <person name="Bonometti L."/>
            <person name="Westerberg I."/>
            <person name="Brannstrom I.O."/>
            <person name="Guillou S."/>
            <person name="Cros-Aarteil S."/>
            <person name="Calhoun S."/>
            <person name="Haridas S."/>
            <person name="Kuo A."/>
            <person name="Mondo S."/>
            <person name="Pangilinan J."/>
            <person name="Riley R."/>
            <person name="Labutti K."/>
            <person name="Andreopoulos B."/>
            <person name="Lipzen A."/>
            <person name="Chen C."/>
            <person name="Yanf M."/>
            <person name="Daum C."/>
            <person name="Ng V."/>
            <person name="Clum A."/>
            <person name="Ohm R."/>
            <person name="Martin F."/>
            <person name="Silar P."/>
            <person name="Natvig D."/>
            <person name="Lalanne C."/>
            <person name="Gautier V."/>
            <person name="Ament-Velasquez S.L."/>
            <person name="Kruys A."/>
            <person name="Hutchinson M.I."/>
            <person name="Powell A.J."/>
            <person name="Barry K."/>
            <person name="Miller A.N."/>
            <person name="Grigoriev I.V."/>
            <person name="Debuchy R."/>
            <person name="Gladieux P."/>
            <person name="Thoren M.H."/>
            <person name="Johannesson H."/>
        </authorList>
    </citation>
    <scope>NUCLEOTIDE SEQUENCE</scope>
    <source>
        <strain evidence="7">CBS 123565</strain>
    </source>
</reference>